<sequence>MKLVSSQEVIEFHDRLISRDGGVAGMSEPGRADAIIHRVLNMHHYEGVTDIFDLAAVYLVAIARGHIFNDANKRTALFVAQVFLKRNGVQIVSSRISFDEMQTIALNAATGEYTWKMVSDHLKAIILESGEKNNDKEY</sequence>
<gene>
    <name evidence="2" type="ORF">SDC9_195222</name>
</gene>
<comment type="caution">
    <text evidence="2">The sequence shown here is derived from an EMBL/GenBank/DDBJ whole genome shotgun (WGS) entry which is preliminary data.</text>
</comment>
<dbReference type="PROSITE" id="PS51459">
    <property type="entry name" value="FIDO"/>
    <property type="match status" value="1"/>
</dbReference>
<organism evidence="2">
    <name type="scientific">bioreactor metagenome</name>
    <dbReference type="NCBI Taxonomy" id="1076179"/>
    <lineage>
        <taxon>unclassified sequences</taxon>
        <taxon>metagenomes</taxon>
        <taxon>ecological metagenomes</taxon>
    </lineage>
</organism>
<protein>
    <recommendedName>
        <fullName evidence="1">Fido domain-containing protein</fullName>
    </recommendedName>
</protein>
<dbReference type="GO" id="GO:0016301">
    <property type="term" value="F:kinase activity"/>
    <property type="evidence" value="ECO:0007669"/>
    <property type="project" value="InterPro"/>
</dbReference>
<dbReference type="NCBIfam" id="TIGR01550">
    <property type="entry name" value="DOC_P1"/>
    <property type="match status" value="1"/>
</dbReference>
<name>A0A645IAZ4_9ZZZZ</name>
<dbReference type="EMBL" id="VSSQ01109249">
    <property type="protein sequence ID" value="MPN47619.1"/>
    <property type="molecule type" value="Genomic_DNA"/>
</dbReference>
<dbReference type="InterPro" id="IPR003812">
    <property type="entry name" value="Fido"/>
</dbReference>
<evidence type="ECO:0000313" key="2">
    <source>
        <dbReference type="EMBL" id="MPN47619.1"/>
    </source>
</evidence>
<dbReference type="PANTHER" id="PTHR39426:SF1">
    <property type="entry name" value="HOMOLOGY TO DEATH-ON-CURING PROTEIN OF PHAGE P1"/>
    <property type="match status" value="1"/>
</dbReference>
<dbReference type="SUPFAM" id="SSF140931">
    <property type="entry name" value="Fic-like"/>
    <property type="match status" value="1"/>
</dbReference>
<evidence type="ECO:0000259" key="1">
    <source>
        <dbReference type="PROSITE" id="PS51459"/>
    </source>
</evidence>
<dbReference type="Gene3D" id="1.20.120.1870">
    <property type="entry name" value="Fic/DOC protein, Fido domain"/>
    <property type="match status" value="1"/>
</dbReference>
<dbReference type="InterPro" id="IPR006440">
    <property type="entry name" value="Doc"/>
</dbReference>
<dbReference type="AlphaFoldDB" id="A0A645IAZ4"/>
<dbReference type="InterPro" id="IPR053737">
    <property type="entry name" value="Type_II_TA_Toxin"/>
</dbReference>
<dbReference type="Pfam" id="PF02661">
    <property type="entry name" value="Fic"/>
    <property type="match status" value="1"/>
</dbReference>
<dbReference type="PANTHER" id="PTHR39426">
    <property type="entry name" value="HOMOLOGY TO DEATH-ON-CURING PROTEIN OF PHAGE P1"/>
    <property type="match status" value="1"/>
</dbReference>
<reference evidence="2" key="1">
    <citation type="submission" date="2019-08" db="EMBL/GenBank/DDBJ databases">
        <authorList>
            <person name="Kucharzyk K."/>
            <person name="Murdoch R.W."/>
            <person name="Higgins S."/>
            <person name="Loffler F."/>
        </authorList>
    </citation>
    <scope>NUCLEOTIDE SEQUENCE</scope>
</reference>
<proteinExistence type="predicted"/>
<dbReference type="InterPro" id="IPR036597">
    <property type="entry name" value="Fido-like_dom_sf"/>
</dbReference>
<accession>A0A645IAZ4</accession>
<dbReference type="PIRSF" id="PIRSF018297">
    <property type="entry name" value="Doc"/>
    <property type="match status" value="1"/>
</dbReference>
<feature type="domain" description="Fido" evidence="1">
    <location>
        <begin position="4"/>
        <end position="128"/>
    </location>
</feature>